<name>A0AAU2VF20_9ACTN</name>
<proteinExistence type="predicted"/>
<dbReference type="PRINTS" id="PR00118">
    <property type="entry name" value="BLACTAMASEA"/>
</dbReference>
<organism evidence="3">
    <name type="scientific">Streptomyces sp. NBC_00003</name>
    <dbReference type="NCBI Taxonomy" id="2903608"/>
    <lineage>
        <taxon>Bacteria</taxon>
        <taxon>Bacillati</taxon>
        <taxon>Actinomycetota</taxon>
        <taxon>Actinomycetes</taxon>
        <taxon>Kitasatosporales</taxon>
        <taxon>Streptomycetaceae</taxon>
        <taxon>Streptomyces</taxon>
    </lineage>
</organism>
<keyword evidence="3" id="KW-0378">Hydrolase</keyword>
<dbReference type="SUPFAM" id="SSF56601">
    <property type="entry name" value="beta-lactamase/transpeptidase-like"/>
    <property type="match status" value="1"/>
</dbReference>
<dbReference type="EMBL" id="CP108318">
    <property type="protein sequence ID" value="WTW65724.1"/>
    <property type="molecule type" value="Genomic_DNA"/>
</dbReference>
<dbReference type="GO" id="GO:0030655">
    <property type="term" value="P:beta-lactam antibiotic catabolic process"/>
    <property type="evidence" value="ECO:0007669"/>
    <property type="project" value="InterPro"/>
</dbReference>
<feature type="domain" description="Beta-lactamase class A catalytic" evidence="2">
    <location>
        <begin position="81"/>
        <end position="300"/>
    </location>
</feature>
<gene>
    <name evidence="3" type="primary">bla</name>
    <name evidence="3" type="ORF">OG549_36630</name>
</gene>
<dbReference type="Pfam" id="PF13354">
    <property type="entry name" value="Beta-lactamase2"/>
    <property type="match status" value="1"/>
</dbReference>
<dbReference type="AlphaFoldDB" id="A0AAU2VF20"/>
<dbReference type="PANTHER" id="PTHR35333:SF3">
    <property type="entry name" value="BETA-LACTAMASE-TYPE TRANSPEPTIDASE FOLD CONTAINING PROTEIN"/>
    <property type="match status" value="1"/>
</dbReference>
<dbReference type="InterPro" id="IPR045155">
    <property type="entry name" value="Beta-lactam_cat"/>
</dbReference>
<dbReference type="PANTHER" id="PTHR35333">
    <property type="entry name" value="BETA-LACTAMASE"/>
    <property type="match status" value="1"/>
</dbReference>
<feature type="chain" id="PRO_5043748931" evidence="1">
    <location>
        <begin position="43"/>
        <end position="331"/>
    </location>
</feature>
<accession>A0AAU2VF20</accession>
<dbReference type="NCBIfam" id="NF033103">
    <property type="entry name" value="bla_class_A"/>
    <property type="match status" value="1"/>
</dbReference>
<evidence type="ECO:0000259" key="2">
    <source>
        <dbReference type="Pfam" id="PF13354"/>
    </source>
</evidence>
<sequence>MRDKTTRLASFRRPRTHSRTKWPTALLALAVLTTGTASTVQAAEARDRTPTTAPAPFHVGGTHDVADELSRLERTHHVRIGAYALDTATGRTVTYRGHEKFPSLSTFKAMVCAAVLDKARRTEPGLLDKVIRWKKSDEVPNSPATEGQGEKGMTVAELCRAAITRSDNTAGNLLLGRIGGPQGLTHYYRSLADPVSRLDRWEPELNDWKPGERRDTTTPAAMGRDLAKTSLGGALVSADRDRLNNWLRATVTGDERIRAGVPKDWTVGDKTGTSGAYGSANDIAVAWPKSGHPVIIAIYTNHTTADAAADNAVVASTASTLVRGLGVRQTP</sequence>
<keyword evidence="1" id="KW-0732">Signal</keyword>
<dbReference type="InterPro" id="IPR012338">
    <property type="entry name" value="Beta-lactam/transpept-like"/>
</dbReference>
<dbReference type="EC" id="3.5.2.6" evidence="3"/>
<reference evidence="3" key="1">
    <citation type="submission" date="2022-10" db="EMBL/GenBank/DDBJ databases">
        <title>The complete genomes of actinobacterial strains from the NBC collection.</title>
        <authorList>
            <person name="Joergensen T.S."/>
            <person name="Alvarez Arevalo M."/>
            <person name="Sterndorff E.B."/>
            <person name="Faurdal D."/>
            <person name="Vuksanovic O."/>
            <person name="Mourched A.-S."/>
            <person name="Charusanti P."/>
            <person name="Shaw S."/>
            <person name="Blin K."/>
            <person name="Weber T."/>
        </authorList>
    </citation>
    <scope>NUCLEOTIDE SEQUENCE</scope>
    <source>
        <strain evidence="3">NBC_00003</strain>
    </source>
</reference>
<dbReference type="GO" id="GO:0008800">
    <property type="term" value="F:beta-lactamase activity"/>
    <property type="evidence" value="ECO:0007669"/>
    <property type="project" value="UniProtKB-EC"/>
</dbReference>
<dbReference type="GO" id="GO:0046677">
    <property type="term" value="P:response to antibiotic"/>
    <property type="evidence" value="ECO:0007669"/>
    <property type="project" value="InterPro"/>
</dbReference>
<feature type="signal peptide" evidence="1">
    <location>
        <begin position="1"/>
        <end position="42"/>
    </location>
</feature>
<evidence type="ECO:0000313" key="3">
    <source>
        <dbReference type="EMBL" id="WTW65724.1"/>
    </source>
</evidence>
<dbReference type="InterPro" id="IPR000871">
    <property type="entry name" value="Beta-lactam_class-A"/>
</dbReference>
<evidence type="ECO:0000256" key="1">
    <source>
        <dbReference type="SAM" id="SignalP"/>
    </source>
</evidence>
<dbReference type="Gene3D" id="3.40.710.10">
    <property type="entry name" value="DD-peptidase/beta-lactamase superfamily"/>
    <property type="match status" value="1"/>
</dbReference>
<protein>
    <submittedName>
        <fullName evidence="3">Class A beta-lactamase</fullName>
        <ecNumber evidence="3">3.5.2.6</ecNumber>
    </submittedName>
</protein>